<dbReference type="VEuPathDB" id="FungiDB:PV09_06968"/>
<dbReference type="EMBL" id="KN847554">
    <property type="protein sequence ID" value="KIW01487.1"/>
    <property type="molecule type" value="Genomic_DNA"/>
</dbReference>
<dbReference type="PANTHER" id="PTHR43283:SF3">
    <property type="entry name" value="BETA-LACTAMASE FAMILY PROTEIN (AFU_ORTHOLOGUE AFUA_5G07500)"/>
    <property type="match status" value="1"/>
</dbReference>
<evidence type="ECO:0000313" key="3">
    <source>
        <dbReference type="Proteomes" id="UP000053259"/>
    </source>
</evidence>
<dbReference type="InterPro" id="IPR001466">
    <property type="entry name" value="Beta-lactam-related"/>
</dbReference>
<dbReference type="PANTHER" id="PTHR43283">
    <property type="entry name" value="BETA-LACTAMASE-RELATED"/>
    <property type="match status" value="1"/>
</dbReference>
<gene>
    <name evidence="2" type="ORF">PV09_06968</name>
</gene>
<proteinExistence type="predicted"/>
<accession>A0A0D1YL08</accession>
<dbReference type="Pfam" id="PF00144">
    <property type="entry name" value="Beta-lactamase"/>
    <property type="match status" value="1"/>
</dbReference>
<dbReference type="RefSeq" id="XP_016211356.1">
    <property type="nucleotide sequence ID" value="XM_016360679.1"/>
</dbReference>
<dbReference type="InParanoid" id="A0A0D1YL08"/>
<reference evidence="2 3" key="1">
    <citation type="submission" date="2015-01" db="EMBL/GenBank/DDBJ databases">
        <title>The Genome Sequence of Ochroconis gallopava CBS43764.</title>
        <authorList>
            <consortium name="The Broad Institute Genomics Platform"/>
            <person name="Cuomo C."/>
            <person name="de Hoog S."/>
            <person name="Gorbushina A."/>
            <person name="Stielow B."/>
            <person name="Teixiera M."/>
            <person name="Abouelleil A."/>
            <person name="Chapman S.B."/>
            <person name="Priest M."/>
            <person name="Young S.K."/>
            <person name="Wortman J."/>
            <person name="Nusbaum C."/>
            <person name="Birren B."/>
        </authorList>
    </citation>
    <scope>NUCLEOTIDE SEQUENCE [LARGE SCALE GENOMIC DNA]</scope>
    <source>
        <strain evidence="2 3">CBS 43764</strain>
    </source>
</reference>
<dbReference type="STRING" id="253628.A0A0D1YL08"/>
<dbReference type="GeneID" id="27314941"/>
<evidence type="ECO:0000259" key="1">
    <source>
        <dbReference type="Pfam" id="PF00144"/>
    </source>
</evidence>
<dbReference type="AlphaFoldDB" id="A0A0D1YL08"/>
<evidence type="ECO:0000313" key="2">
    <source>
        <dbReference type="EMBL" id="KIW01487.1"/>
    </source>
</evidence>
<name>A0A0D1YL08_9PEZI</name>
<protein>
    <recommendedName>
        <fullName evidence="1">Beta-lactamase-related domain-containing protein</fullName>
    </recommendedName>
</protein>
<dbReference type="SUPFAM" id="SSF56601">
    <property type="entry name" value="beta-lactamase/transpeptidase-like"/>
    <property type="match status" value="1"/>
</dbReference>
<sequence length="416" mass="46020">MTILQAQRIIEESLDQATKDQLNGLHGIAFVAVNKNGDVLAQHASGTRTQNGSDPVDNETMFYFASCTKFITAIACMQLVEQGRICLDDAEALYKAVPELKEKQVFDVQTGELRPPKGDITLRKLLAHTAGFGYSFFDPRLNMYGQKVGRTFAEWSGNMKDLTDQPLLQDPDTIWEYGINIDWAGIALEKITGLTLGEYCKRCIFEPLGLKNITFFPDAEQKKNIMTMLQRDPSGTMTQRPHLYQVALDADTPEKQTKIFNSGGAGSFGRPSEYVQILAAILNGGVSPKTGHRILEQETIDTMWVNQIPQFPDFARAGPEPADTTLANRAPEMYPQAGNPPQGWGLSMFLTIQPGETGRGANTGWWAGISNQYWWCDREKGVAGMICGQVLPFGDANVVGQWFACEKAVYDALIDT</sequence>
<dbReference type="Gene3D" id="3.40.710.10">
    <property type="entry name" value="DD-peptidase/beta-lactamase superfamily"/>
    <property type="match status" value="1"/>
</dbReference>
<dbReference type="InterPro" id="IPR012338">
    <property type="entry name" value="Beta-lactam/transpept-like"/>
</dbReference>
<keyword evidence="3" id="KW-1185">Reference proteome</keyword>
<dbReference type="OrthoDB" id="428260at2759"/>
<dbReference type="InterPro" id="IPR050789">
    <property type="entry name" value="Diverse_Enzym_Activities"/>
</dbReference>
<feature type="domain" description="Beta-lactamase-related" evidence="1">
    <location>
        <begin position="25"/>
        <end position="386"/>
    </location>
</feature>
<dbReference type="Proteomes" id="UP000053259">
    <property type="component" value="Unassembled WGS sequence"/>
</dbReference>
<dbReference type="HOGENOM" id="CLU_020027_11_1_1"/>
<organism evidence="2 3">
    <name type="scientific">Verruconis gallopava</name>
    <dbReference type="NCBI Taxonomy" id="253628"/>
    <lineage>
        <taxon>Eukaryota</taxon>
        <taxon>Fungi</taxon>
        <taxon>Dikarya</taxon>
        <taxon>Ascomycota</taxon>
        <taxon>Pezizomycotina</taxon>
        <taxon>Dothideomycetes</taxon>
        <taxon>Pleosporomycetidae</taxon>
        <taxon>Venturiales</taxon>
        <taxon>Sympoventuriaceae</taxon>
        <taxon>Verruconis</taxon>
    </lineage>
</organism>